<dbReference type="Pfam" id="PF02545">
    <property type="entry name" value="Maf"/>
    <property type="match status" value="1"/>
</dbReference>
<feature type="site" description="Important for substrate specificity" evidence="4">
    <location>
        <position position="78"/>
    </location>
</feature>
<comment type="caution">
    <text evidence="5">The sequence shown here is derived from an EMBL/GenBank/DDBJ whole genome shotgun (WGS) entry which is preliminary data.</text>
</comment>
<evidence type="ECO:0000313" key="6">
    <source>
        <dbReference type="Proteomes" id="UP000033035"/>
    </source>
</evidence>
<comment type="subcellular location">
    <subcellularLocation>
        <location evidence="4">Cytoplasm</location>
    </subcellularLocation>
</comment>
<dbReference type="HAMAP" id="MF_00528">
    <property type="entry name" value="Maf"/>
    <property type="match status" value="1"/>
</dbReference>
<comment type="similarity">
    <text evidence="4">Belongs to the Maf family. YhdE subfamily.</text>
</comment>
<name>A0A0F5J9B5_9BACT</name>
<dbReference type="EMBL" id="AQHW01000016">
    <property type="protein sequence ID" value="KKB54491.1"/>
    <property type="molecule type" value="Genomic_DNA"/>
</dbReference>
<keyword evidence="2 4" id="KW-0378">Hydrolase</keyword>
<sequence length="193" mass="21950">MLNNLEKYRIVLGSNSPRRKELLAGLDLQFEVETIPGIDESYPDTLTSEAIPLYIARKKAEAYLDKMSDNELLITADTIVATYDRILGKPANREEAIEMLRYLSDHVHEVITGVCLTTKDKTVSFSVASAVCFGRLEEEDIIYYVDKYRPFDKAGSYGIQEWIGYIGVEAINGSFYNVMGLPVQRLYQELKKF</sequence>
<comment type="catalytic activity">
    <reaction evidence="4">
        <text>UTP + H2O = UMP + diphosphate + H(+)</text>
        <dbReference type="Rhea" id="RHEA:29395"/>
        <dbReference type="ChEBI" id="CHEBI:15377"/>
        <dbReference type="ChEBI" id="CHEBI:15378"/>
        <dbReference type="ChEBI" id="CHEBI:33019"/>
        <dbReference type="ChEBI" id="CHEBI:46398"/>
        <dbReference type="ChEBI" id="CHEBI:57865"/>
        <dbReference type="EC" id="3.6.1.9"/>
    </reaction>
</comment>
<evidence type="ECO:0000256" key="3">
    <source>
        <dbReference type="ARBA" id="ARBA00023080"/>
    </source>
</evidence>
<evidence type="ECO:0000256" key="1">
    <source>
        <dbReference type="ARBA" id="ARBA00001968"/>
    </source>
</evidence>
<feature type="site" description="Important for substrate specificity" evidence="4">
    <location>
        <position position="18"/>
    </location>
</feature>
<dbReference type="GO" id="GO:0009117">
    <property type="term" value="P:nucleotide metabolic process"/>
    <property type="evidence" value="ECO:0007669"/>
    <property type="project" value="UniProtKB-KW"/>
</dbReference>
<dbReference type="InterPro" id="IPR003697">
    <property type="entry name" value="Maf-like"/>
</dbReference>
<dbReference type="SUPFAM" id="SSF52972">
    <property type="entry name" value="ITPase-like"/>
    <property type="match status" value="1"/>
</dbReference>
<dbReference type="EC" id="3.6.1.9" evidence="4"/>
<dbReference type="GO" id="GO:0036218">
    <property type="term" value="F:dTTP diphosphatase activity"/>
    <property type="evidence" value="ECO:0007669"/>
    <property type="project" value="RHEA"/>
</dbReference>
<feature type="site" description="Important for substrate specificity" evidence="4">
    <location>
        <position position="160"/>
    </location>
</feature>
<dbReference type="Gene3D" id="3.90.950.10">
    <property type="match status" value="1"/>
</dbReference>
<dbReference type="AlphaFoldDB" id="A0A0F5J9B5"/>
<protein>
    <recommendedName>
        <fullName evidence="4">dTTP/UTP pyrophosphatase</fullName>
        <shortName evidence="4">dTTPase/UTPase</shortName>
        <ecNumber evidence="4">3.6.1.9</ecNumber>
    </recommendedName>
    <alternativeName>
        <fullName evidence="4">Nucleoside triphosphate pyrophosphatase</fullName>
    </alternativeName>
    <alternativeName>
        <fullName evidence="4">Nucleotide pyrophosphatase</fullName>
        <shortName evidence="4">Nucleotide PPase</shortName>
    </alternativeName>
</protein>
<keyword evidence="3 4" id="KW-0546">Nucleotide metabolism</keyword>
<dbReference type="PIRSF" id="PIRSF006305">
    <property type="entry name" value="Maf"/>
    <property type="match status" value="1"/>
</dbReference>
<gene>
    <name evidence="5" type="ORF">HMPREF1536_03411</name>
</gene>
<dbReference type="STRING" id="1203610.HMPREF1536_03411"/>
<feature type="active site" description="Proton acceptor" evidence="4">
    <location>
        <position position="77"/>
    </location>
</feature>
<dbReference type="GO" id="GO:0005737">
    <property type="term" value="C:cytoplasm"/>
    <property type="evidence" value="ECO:0007669"/>
    <property type="project" value="UniProtKB-SubCell"/>
</dbReference>
<dbReference type="Proteomes" id="UP000033035">
    <property type="component" value="Unassembled WGS sequence"/>
</dbReference>
<keyword evidence="4" id="KW-0963">Cytoplasm</keyword>
<dbReference type="PATRIC" id="fig|1203610.3.peg.3476"/>
<comment type="catalytic activity">
    <reaction evidence="4">
        <text>dTTP + H2O = dTMP + diphosphate + H(+)</text>
        <dbReference type="Rhea" id="RHEA:28534"/>
        <dbReference type="ChEBI" id="CHEBI:15377"/>
        <dbReference type="ChEBI" id="CHEBI:15378"/>
        <dbReference type="ChEBI" id="CHEBI:33019"/>
        <dbReference type="ChEBI" id="CHEBI:37568"/>
        <dbReference type="ChEBI" id="CHEBI:63528"/>
        <dbReference type="EC" id="3.6.1.9"/>
    </reaction>
</comment>
<evidence type="ECO:0000256" key="2">
    <source>
        <dbReference type="ARBA" id="ARBA00022801"/>
    </source>
</evidence>
<dbReference type="InterPro" id="IPR029001">
    <property type="entry name" value="ITPase-like_fam"/>
</dbReference>
<dbReference type="CDD" id="cd00555">
    <property type="entry name" value="Maf"/>
    <property type="match status" value="1"/>
</dbReference>
<dbReference type="GO" id="GO:0036221">
    <property type="term" value="F:UTP diphosphatase activity"/>
    <property type="evidence" value="ECO:0007669"/>
    <property type="project" value="RHEA"/>
</dbReference>
<reference evidence="5 6" key="1">
    <citation type="submission" date="2013-04" db="EMBL/GenBank/DDBJ databases">
        <title>The Genome Sequence of Parabacteroides gordonii DSM 23371.</title>
        <authorList>
            <consortium name="The Broad Institute Genomics Platform"/>
            <person name="Earl A."/>
            <person name="Ward D."/>
            <person name="Feldgarden M."/>
            <person name="Gevers D."/>
            <person name="Martens E."/>
            <person name="Sakamoto M."/>
            <person name="Benno Y."/>
            <person name="Suzuki N."/>
            <person name="Matsunaga N."/>
            <person name="Koshihara K."/>
            <person name="Seki M."/>
            <person name="Komiya H."/>
            <person name="Walker B."/>
            <person name="Young S."/>
            <person name="Zeng Q."/>
            <person name="Gargeya S."/>
            <person name="Fitzgerald M."/>
            <person name="Haas B."/>
            <person name="Abouelleil A."/>
            <person name="Allen A.W."/>
            <person name="Alvarado L."/>
            <person name="Arachchi H.M."/>
            <person name="Berlin A.M."/>
            <person name="Chapman S.B."/>
            <person name="Gainer-Dewar J."/>
            <person name="Goldberg J."/>
            <person name="Griggs A."/>
            <person name="Gujja S."/>
            <person name="Hansen M."/>
            <person name="Howarth C."/>
            <person name="Imamovic A."/>
            <person name="Ireland A."/>
            <person name="Larimer J."/>
            <person name="McCowan C."/>
            <person name="Murphy C."/>
            <person name="Pearson M."/>
            <person name="Poon T.W."/>
            <person name="Priest M."/>
            <person name="Roberts A."/>
            <person name="Saif S."/>
            <person name="Shea T."/>
            <person name="Sisk P."/>
            <person name="Sykes S."/>
            <person name="Wortman J."/>
            <person name="Nusbaum C."/>
            <person name="Birren B."/>
        </authorList>
    </citation>
    <scope>NUCLEOTIDE SEQUENCE [LARGE SCALE GENOMIC DNA]</scope>
    <source>
        <strain evidence="5 6">MS-1</strain>
    </source>
</reference>
<evidence type="ECO:0000313" key="5">
    <source>
        <dbReference type="EMBL" id="KKB54491.1"/>
    </source>
</evidence>
<dbReference type="PANTHER" id="PTHR43213:SF5">
    <property type="entry name" value="BIFUNCTIONAL DTTP_UTP PYROPHOSPHATASE_METHYLTRANSFERASE PROTEIN-RELATED"/>
    <property type="match status" value="1"/>
</dbReference>
<evidence type="ECO:0000256" key="4">
    <source>
        <dbReference type="HAMAP-Rule" id="MF_00528"/>
    </source>
</evidence>
<dbReference type="RefSeq" id="WP_028727599.1">
    <property type="nucleotide sequence ID" value="NZ_AUAE01000017.1"/>
</dbReference>
<organism evidence="5 6">
    <name type="scientific">Parabacteroides gordonii MS-1 = DSM 23371</name>
    <dbReference type="NCBI Taxonomy" id="1203610"/>
    <lineage>
        <taxon>Bacteria</taxon>
        <taxon>Pseudomonadati</taxon>
        <taxon>Bacteroidota</taxon>
        <taxon>Bacteroidia</taxon>
        <taxon>Bacteroidales</taxon>
        <taxon>Tannerellaceae</taxon>
        <taxon>Parabacteroides</taxon>
    </lineage>
</organism>
<comment type="cofactor">
    <cofactor evidence="1 4">
        <name>a divalent metal cation</name>
        <dbReference type="ChEBI" id="CHEBI:60240"/>
    </cofactor>
</comment>
<dbReference type="PANTHER" id="PTHR43213">
    <property type="entry name" value="BIFUNCTIONAL DTTP/UTP PYROPHOSPHATASE/METHYLTRANSFERASE PROTEIN-RELATED"/>
    <property type="match status" value="1"/>
</dbReference>
<proteinExistence type="inferred from homology"/>
<comment type="function">
    <text evidence="4">Nucleoside triphosphate pyrophosphatase that hydrolyzes dTTP and UTP. May have a dual role in cell division arrest and in preventing the incorporation of modified nucleotides into cellular nucleic acids.</text>
</comment>
<accession>A0A0F5J9B5</accession>
<comment type="caution">
    <text evidence="4">Lacks conserved residue(s) required for the propagation of feature annotation.</text>
</comment>
<keyword evidence="6" id="KW-1185">Reference proteome</keyword>
<dbReference type="NCBIfam" id="TIGR00172">
    <property type="entry name" value="maf"/>
    <property type="match status" value="1"/>
</dbReference>
<dbReference type="HOGENOM" id="CLU_040416_0_0_10"/>